<sequence>MDYTKHTGKFVLTLIILFISTFFFCMTKVEASGDLSIDSHQDGVTFDGGTVRVYGSYTNVSNIHLLINGSTKRPVVNSGDGHWYYDLDTSTYNGAIELLATGTDLETRYTIWSNILNGSVSNPSADIPVVTIISPNDGAQLLYKKTKVKLSVEAENELESVEIRVNGSEWIKTKSKHDGYEYKWEIHQDNQTYSLEARAIDSEGNVGYSTTTYVDFGEGTQESTEFIKQDRAMWIWENASYNLLYNEGSRQVLDAMAKDTNTFGQDKITTIYLGVDRYFGVDMLEDERERVRNLVSWAHDNGYKVHALIAGGTTPPYFGAYERYHDIAIREFENILNYNLSSKDTEKFDGVNIDIEPYIAPEFKTDKPSLQLQYLDLLQTFMDRKEVAGSGLFVGAAIPRWYDSSPNAEAITWGKTNETKETKWLSQHIQDIVDYISIMDYRDTADGSAGIIAQAQGEIDYANEIGKPNSVVIGVETKDIADGGDPEVISFREEGRTYMEAELDKVESAFSEVGSYGGIALHHYDTIRYLPSEWSPDAVYWKPPEDSISPSSVSSGPIASPLDYQSIYISYGRAYDNQEVEEYYFYRSTSPVFEANESNLVGSSRRLDYTDTGLLANTTYYYKIAAVDVSGNIGPVSSITSATTSESDLKPLIIKNASIQYDGSKGIVSLQVVSKDTLEGVISNIGGRFTKLSGLYKSTETDAKGYTTFSSENLPNEKGQLGFKVNRIFSEGYYWASAYDEYNQLTTEWAKSTVKVQEDAHVRSGTYGNENYGSAPLLEIKDVLDTKSIQYDRNTYLKFDLSSVQLSKVLKGVLHVYVNSGVTDANVSRVPMTITGITDDGWSEDTITWDTVPSNQESTLIGEVDIVSKGWYSIDITDYVNSEMDDRTITILLTDQDATDRTISIQSKENAYSAYLDIY</sequence>
<comment type="subcellular location">
    <subcellularLocation>
        <location evidence="1">Secreted</location>
    </subcellularLocation>
</comment>
<comment type="caution">
    <text evidence="5">The sequence shown here is derived from an EMBL/GenBank/DDBJ whole genome shotgun (WGS) entry which is preliminary data.</text>
</comment>
<dbReference type="eggNOG" id="COG2730">
    <property type="taxonomic scope" value="Bacteria"/>
</dbReference>
<protein>
    <submittedName>
        <fullName evidence="5">Fibronectin</fullName>
    </submittedName>
</protein>
<dbReference type="eggNOG" id="COG4733">
    <property type="taxonomic scope" value="Bacteria"/>
</dbReference>
<evidence type="ECO:0000256" key="1">
    <source>
        <dbReference type="ARBA" id="ARBA00004613"/>
    </source>
</evidence>
<dbReference type="Pfam" id="PF24517">
    <property type="entry name" value="CBM96"/>
    <property type="match status" value="1"/>
</dbReference>
<evidence type="ECO:0000256" key="3">
    <source>
        <dbReference type="ARBA" id="ARBA00022729"/>
    </source>
</evidence>
<evidence type="ECO:0000313" key="5">
    <source>
        <dbReference type="EMBL" id="KGP71869.1"/>
    </source>
</evidence>
<dbReference type="OrthoDB" id="2563626at2"/>
<dbReference type="InterPro" id="IPR013783">
    <property type="entry name" value="Ig-like_fold"/>
</dbReference>
<name>A0A0A2T8P0_9BACI</name>
<dbReference type="SUPFAM" id="SSF51445">
    <property type="entry name" value="(Trans)glycosidases"/>
    <property type="match status" value="1"/>
</dbReference>
<dbReference type="SUPFAM" id="SSF49265">
    <property type="entry name" value="Fibronectin type III"/>
    <property type="match status" value="1"/>
</dbReference>
<dbReference type="RefSeq" id="WP_152600784.1">
    <property type="nucleotide sequence ID" value="NZ_AVBF01000045.1"/>
</dbReference>
<gene>
    <name evidence="5" type="ORF">N782_16060</name>
</gene>
<evidence type="ECO:0000259" key="4">
    <source>
        <dbReference type="PROSITE" id="PS50853"/>
    </source>
</evidence>
<dbReference type="Pfam" id="PF17957">
    <property type="entry name" value="Big_7"/>
    <property type="match status" value="1"/>
</dbReference>
<dbReference type="PROSITE" id="PS50853">
    <property type="entry name" value="FN3"/>
    <property type="match status" value="1"/>
</dbReference>
<keyword evidence="6" id="KW-1185">Reference proteome</keyword>
<keyword evidence="3" id="KW-0732">Signal</keyword>
<dbReference type="Gene3D" id="2.60.40.10">
    <property type="entry name" value="Immunoglobulins"/>
    <property type="match status" value="2"/>
</dbReference>
<proteinExistence type="predicted"/>
<accession>A0A0A2T8P0</accession>
<dbReference type="STRING" id="1385514.N782_16060"/>
<dbReference type="AlphaFoldDB" id="A0A0A2T8P0"/>
<evidence type="ECO:0000256" key="2">
    <source>
        <dbReference type="ARBA" id="ARBA00022525"/>
    </source>
</evidence>
<dbReference type="InterPro" id="IPR055372">
    <property type="entry name" value="CBM96"/>
</dbReference>
<dbReference type="EMBL" id="AVBF01000045">
    <property type="protein sequence ID" value="KGP71869.1"/>
    <property type="molecule type" value="Genomic_DNA"/>
</dbReference>
<dbReference type="GO" id="GO:0005576">
    <property type="term" value="C:extracellular region"/>
    <property type="evidence" value="ECO:0007669"/>
    <property type="project" value="UniProtKB-SubCell"/>
</dbReference>
<evidence type="ECO:0000313" key="6">
    <source>
        <dbReference type="Proteomes" id="UP000030147"/>
    </source>
</evidence>
<keyword evidence="2" id="KW-0964">Secreted</keyword>
<dbReference type="NCBIfam" id="NF033679">
    <property type="entry name" value="DNRLRE_dom"/>
    <property type="match status" value="1"/>
</dbReference>
<reference evidence="5 6" key="1">
    <citation type="journal article" date="2015" name="Stand. Genomic Sci.">
        <title>High quality draft genome sequence of the moderately halophilic bacterium Pontibacillus yanchengensis Y32(T) and comparison among Pontibacillus genomes.</title>
        <authorList>
            <person name="Huang J."/>
            <person name="Qiao Z.X."/>
            <person name="Tang J.W."/>
            <person name="Wang G."/>
        </authorList>
    </citation>
    <scope>NUCLEOTIDE SEQUENCE [LARGE SCALE GENOMIC DNA]</scope>
    <source>
        <strain evidence="5 6">Y32</strain>
    </source>
</reference>
<dbReference type="Gene3D" id="3.20.20.80">
    <property type="entry name" value="Glycosidases"/>
    <property type="match status" value="1"/>
</dbReference>
<dbReference type="InterPro" id="IPR017853">
    <property type="entry name" value="GH"/>
</dbReference>
<dbReference type="InterPro" id="IPR003961">
    <property type="entry name" value="FN3_dom"/>
</dbReference>
<dbReference type="Proteomes" id="UP000030147">
    <property type="component" value="Unassembled WGS sequence"/>
</dbReference>
<dbReference type="InterPro" id="IPR036116">
    <property type="entry name" value="FN3_sf"/>
</dbReference>
<feature type="domain" description="Fibronectin type-III" evidence="4">
    <location>
        <begin position="553"/>
        <end position="647"/>
    </location>
</feature>
<organism evidence="5 6">
    <name type="scientific">Pontibacillus yanchengensis Y32</name>
    <dbReference type="NCBI Taxonomy" id="1385514"/>
    <lineage>
        <taxon>Bacteria</taxon>
        <taxon>Bacillati</taxon>
        <taxon>Bacillota</taxon>
        <taxon>Bacilli</taxon>
        <taxon>Bacillales</taxon>
        <taxon>Bacillaceae</taxon>
        <taxon>Pontibacillus</taxon>
    </lineage>
</organism>